<dbReference type="Proteomes" id="UP000321570">
    <property type="component" value="Unassembled WGS sequence"/>
</dbReference>
<organism evidence="8 9">
    <name type="scientific">Hymenolepis diminuta</name>
    <name type="common">Rat tapeworm</name>
    <dbReference type="NCBI Taxonomy" id="6216"/>
    <lineage>
        <taxon>Eukaryota</taxon>
        <taxon>Metazoa</taxon>
        <taxon>Spiralia</taxon>
        <taxon>Lophotrochozoa</taxon>
        <taxon>Platyhelminthes</taxon>
        <taxon>Cestoda</taxon>
        <taxon>Eucestoda</taxon>
        <taxon>Cyclophyllidea</taxon>
        <taxon>Hymenolepididae</taxon>
        <taxon>Hymenolepis</taxon>
    </lineage>
</organism>
<feature type="domain" description="Sm" evidence="7">
    <location>
        <begin position="15"/>
        <end position="90"/>
    </location>
</feature>
<keyword evidence="5 6" id="KW-0687">Ribonucleoprotein</keyword>
<dbReference type="AlphaFoldDB" id="A0A564Z7D7"/>
<evidence type="ECO:0000256" key="3">
    <source>
        <dbReference type="ARBA" id="ARBA00022664"/>
    </source>
</evidence>
<dbReference type="SUPFAM" id="SSF50182">
    <property type="entry name" value="Sm-like ribonucleoproteins"/>
    <property type="match status" value="1"/>
</dbReference>
<keyword evidence="4 6" id="KW-0694">RNA-binding</keyword>
<evidence type="ECO:0000256" key="1">
    <source>
        <dbReference type="ARBA" id="ARBA00006850"/>
    </source>
</evidence>
<dbReference type="InterPro" id="IPR044642">
    <property type="entry name" value="PTHR15588"/>
</dbReference>
<evidence type="ECO:0000256" key="5">
    <source>
        <dbReference type="ARBA" id="ARBA00023274"/>
    </source>
</evidence>
<comment type="similarity">
    <text evidence="1 6">Belongs to the snRNP Sm proteins family.</text>
</comment>
<evidence type="ECO:0000256" key="4">
    <source>
        <dbReference type="ARBA" id="ARBA00022884"/>
    </source>
</evidence>
<protein>
    <recommendedName>
        <fullName evidence="6">U6 snRNA-associated Sm-like protein LSm1</fullName>
    </recommendedName>
</protein>
<keyword evidence="9" id="KW-1185">Reference proteome</keyword>
<dbReference type="SMART" id="SM00651">
    <property type="entry name" value="Sm"/>
    <property type="match status" value="1"/>
</dbReference>
<name>A0A564Z7D7_HYMDI</name>
<dbReference type="GO" id="GO:0003729">
    <property type="term" value="F:mRNA binding"/>
    <property type="evidence" value="ECO:0007669"/>
    <property type="project" value="TreeGrafter"/>
</dbReference>
<comment type="subunit">
    <text evidence="6">LSm subunits form a heteromer with a donut shape.</text>
</comment>
<keyword evidence="2 6" id="KW-0963">Cytoplasm</keyword>
<dbReference type="Pfam" id="PF01423">
    <property type="entry name" value="LSM"/>
    <property type="match status" value="1"/>
</dbReference>
<evidence type="ECO:0000259" key="7">
    <source>
        <dbReference type="PROSITE" id="PS52002"/>
    </source>
</evidence>
<dbReference type="Gene3D" id="2.30.30.100">
    <property type="match status" value="1"/>
</dbReference>
<dbReference type="PANTHER" id="PTHR15588">
    <property type="entry name" value="LSM1"/>
    <property type="match status" value="1"/>
</dbReference>
<dbReference type="GO" id="GO:0006397">
    <property type="term" value="P:mRNA processing"/>
    <property type="evidence" value="ECO:0007669"/>
    <property type="project" value="UniProtKB-UniRule"/>
</dbReference>
<dbReference type="InterPro" id="IPR047575">
    <property type="entry name" value="Sm"/>
</dbReference>
<evidence type="ECO:0000256" key="2">
    <source>
        <dbReference type="ARBA" id="ARBA00022490"/>
    </source>
</evidence>
<accession>A0A564Z7D7</accession>
<dbReference type="InterPro" id="IPR010920">
    <property type="entry name" value="LSM_dom_sf"/>
</dbReference>
<dbReference type="InterPro" id="IPR001163">
    <property type="entry name" value="Sm_dom_euk/arc"/>
</dbReference>
<dbReference type="GO" id="GO:1990904">
    <property type="term" value="C:ribonucleoprotein complex"/>
    <property type="evidence" value="ECO:0007669"/>
    <property type="project" value="UniProtKB-KW"/>
</dbReference>
<reference evidence="8 9" key="1">
    <citation type="submission" date="2019-07" db="EMBL/GenBank/DDBJ databases">
        <authorList>
            <person name="Jastrzebski P J."/>
            <person name="Paukszto L."/>
            <person name="Jastrzebski P J."/>
        </authorList>
    </citation>
    <scope>NUCLEOTIDE SEQUENCE [LARGE SCALE GENOMIC DNA]</scope>
    <source>
        <strain evidence="8 9">WMS-il1</strain>
    </source>
</reference>
<sequence length="143" mass="16275">MLSLGDVDPSLTNFPGSASLINDLGKRMLVKLRGHKCYIGYLRSIDQFGTILLSETCERIFVGEKYSDVRQGLIVIKGENIALIGEMKEDETPPSPFEKVSEEEIFRLQAELIAERREANKRRQEILSSRGIDWLDQDLFDDP</sequence>
<evidence type="ECO:0000313" key="8">
    <source>
        <dbReference type="EMBL" id="VUZ54913.1"/>
    </source>
</evidence>
<comment type="subcellular location">
    <subcellularLocation>
        <location evidence="6">Cytoplasm</location>
    </subcellularLocation>
    <subcellularLocation>
        <location evidence="6">Cytoplasm</location>
        <location evidence="6">P-body</location>
    </subcellularLocation>
</comment>
<evidence type="ECO:0000256" key="6">
    <source>
        <dbReference type="RuleBase" id="RU365047"/>
    </source>
</evidence>
<dbReference type="EMBL" id="CABIJS010000666">
    <property type="protein sequence ID" value="VUZ54913.1"/>
    <property type="molecule type" value="Genomic_DNA"/>
</dbReference>
<proteinExistence type="inferred from homology"/>
<dbReference type="GO" id="GO:0000290">
    <property type="term" value="P:deadenylation-dependent decapping of nuclear-transcribed mRNA"/>
    <property type="evidence" value="ECO:0007669"/>
    <property type="project" value="TreeGrafter"/>
</dbReference>
<keyword evidence="3 6" id="KW-0507">mRNA processing</keyword>
<dbReference type="PROSITE" id="PS52002">
    <property type="entry name" value="SM"/>
    <property type="match status" value="1"/>
</dbReference>
<dbReference type="CDD" id="cd01728">
    <property type="entry name" value="LSm1"/>
    <property type="match status" value="1"/>
</dbReference>
<gene>
    <name evidence="6" type="primary">LSM1</name>
    <name evidence="8" type="ORF">WMSIL1_LOCUS12966</name>
</gene>
<dbReference type="GO" id="GO:1990726">
    <property type="term" value="C:Lsm1-7-Pat1 complex"/>
    <property type="evidence" value="ECO:0007669"/>
    <property type="project" value="TreeGrafter"/>
</dbReference>
<dbReference type="InterPro" id="IPR034104">
    <property type="entry name" value="Lsm1"/>
</dbReference>
<dbReference type="GO" id="GO:0000932">
    <property type="term" value="C:P-body"/>
    <property type="evidence" value="ECO:0007669"/>
    <property type="project" value="UniProtKB-SubCell"/>
</dbReference>
<evidence type="ECO:0000313" key="9">
    <source>
        <dbReference type="Proteomes" id="UP000321570"/>
    </source>
</evidence>
<dbReference type="PANTHER" id="PTHR15588:SF8">
    <property type="entry name" value="U6 SNRNA-ASSOCIATED SM-LIKE PROTEIN LSM1"/>
    <property type="match status" value="1"/>
</dbReference>
<comment type="function">
    <text evidence="6">Probably involved with other LSm subunits in the general process of degradation of mRNAs.</text>
</comment>